<proteinExistence type="predicted"/>
<organism evidence="1 2">
    <name type="scientific">Kyrpidia spormannii</name>
    <dbReference type="NCBI Taxonomy" id="2055160"/>
    <lineage>
        <taxon>Bacteria</taxon>
        <taxon>Bacillati</taxon>
        <taxon>Bacillota</taxon>
        <taxon>Bacilli</taxon>
        <taxon>Bacillales</taxon>
        <taxon>Alicyclobacillaceae</taxon>
        <taxon>Kyrpidia</taxon>
    </lineage>
</organism>
<gene>
    <name evidence="1" type="ORF">COOX1_2824</name>
</gene>
<evidence type="ECO:0000313" key="1">
    <source>
        <dbReference type="EMBL" id="CAB3395264.1"/>
    </source>
</evidence>
<protein>
    <submittedName>
        <fullName evidence="1">Uncharacterized protein</fullName>
    </submittedName>
</protein>
<evidence type="ECO:0000313" key="2">
    <source>
        <dbReference type="Proteomes" id="UP000502196"/>
    </source>
</evidence>
<dbReference type="EMBL" id="LR792683">
    <property type="protein sequence ID" value="CAB3395264.1"/>
    <property type="molecule type" value="Genomic_DNA"/>
</dbReference>
<accession>A0A6F9EFJ8</accession>
<dbReference type="AlphaFoldDB" id="A0A6F9EFJ8"/>
<reference evidence="1 2" key="1">
    <citation type="submission" date="2020-04" db="EMBL/GenBank/DDBJ databases">
        <authorList>
            <person name="Hogendoorn C."/>
        </authorList>
    </citation>
    <scope>NUCLEOTIDE SEQUENCE [LARGE SCALE GENOMIC DNA]</scope>
    <source>
        <strain evidence="1">COOX1</strain>
    </source>
</reference>
<name>A0A6F9EFJ8_9BACL</name>
<dbReference type="Proteomes" id="UP000502196">
    <property type="component" value="Chromosome"/>
</dbReference>
<sequence>MASVCKDFEAEWIEFDGEDDHVHPFGDLSAQSDHFYAGEQFERRVQPPDPKEKLSANSSKAVVWARPVP</sequence>